<gene>
    <name evidence="2" type="ORF">QJS10_CPB18g01510</name>
</gene>
<dbReference type="PANTHER" id="PTHR44259:SF114">
    <property type="entry name" value="OS06G0707300 PROTEIN"/>
    <property type="match status" value="1"/>
</dbReference>
<proteinExistence type="predicted"/>
<dbReference type="InterPro" id="IPR036047">
    <property type="entry name" value="F-box-like_dom_sf"/>
</dbReference>
<dbReference type="InterPro" id="IPR005174">
    <property type="entry name" value="KIB1-4_b-propeller"/>
</dbReference>
<sequence>MAADWSELPEDLSLLVLEKLPVLEFIRFGAVCTSWRSVQKSKKDCAASLGLPWMMLCDDDHENQTRGFFSITEGKTHRLVLPEIIGKRCCGSSHGWLMTIDRKANMNLLHPLSRTQIPLPHPPPPGEELPDDYNYEPGFLQCISVNKAVLSADPYVSPEDCVVMSIYGHIGKLAFCRLSDKSWTLVSQYPFLRFLDVCYYQGKFYGVDCGGKTVVCHIDDRNNPHVTYLLRRGDPHKTGTRYLVESMGDLLHVVRILGGFTDEEDNFRYTTKGFEVYKLDSKGTTWERVESLGDRALFIGYNHGISVSSSANDYYHPMCKKNAIYFTDNHDTDTYHDDGMSPGCEDHGVYNLSDGSFESFFPRSVTHPKLSPPIWCTPSIINS</sequence>
<dbReference type="InterPro" id="IPR050942">
    <property type="entry name" value="F-box_BR-signaling"/>
</dbReference>
<dbReference type="Proteomes" id="UP001180020">
    <property type="component" value="Unassembled WGS sequence"/>
</dbReference>
<evidence type="ECO:0000313" key="2">
    <source>
        <dbReference type="EMBL" id="KAK1290301.1"/>
    </source>
</evidence>
<evidence type="ECO:0000259" key="1">
    <source>
        <dbReference type="SMART" id="SM00256"/>
    </source>
</evidence>
<organism evidence="2 3">
    <name type="scientific">Acorus calamus</name>
    <name type="common">Sweet flag</name>
    <dbReference type="NCBI Taxonomy" id="4465"/>
    <lineage>
        <taxon>Eukaryota</taxon>
        <taxon>Viridiplantae</taxon>
        <taxon>Streptophyta</taxon>
        <taxon>Embryophyta</taxon>
        <taxon>Tracheophyta</taxon>
        <taxon>Spermatophyta</taxon>
        <taxon>Magnoliopsida</taxon>
        <taxon>Liliopsida</taxon>
        <taxon>Acoraceae</taxon>
        <taxon>Acorus</taxon>
    </lineage>
</organism>
<protein>
    <recommendedName>
        <fullName evidence="1">F-box domain-containing protein</fullName>
    </recommendedName>
</protein>
<reference evidence="2" key="1">
    <citation type="journal article" date="2023" name="Nat. Commun.">
        <title>Diploid and tetraploid genomes of Acorus and the evolution of monocots.</title>
        <authorList>
            <person name="Ma L."/>
            <person name="Liu K.W."/>
            <person name="Li Z."/>
            <person name="Hsiao Y.Y."/>
            <person name="Qi Y."/>
            <person name="Fu T."/>
            <person name="Tang G.D."/>
            <person name="Zhang D."/>
            <person name="Sun W.H."/>
            <person name="Liu D.K."/>
            <person name="Li Y."/>
            <person name="Chen G.Z."/>
            <person name="Liu X.D."/>
            <person name="Liao X.Y."/>
            <person name="Jiang Y.T."/>
            <person name="Yu X."/>
            <person name="Hao Y."/>
            <person name="Huang J."/>
            <person name="Zhao X.W."/>
            <person name="Ke S."/>
            <person name="Chen Y.Y."/>
            <person name="Wu W.L."/>
            <person name="Hsu J.L."/>
            <person name="Lin Y.F."/>
            <person name="Huang M.D."/>
            <person name="Li C.Y."/>
            <person name="Huang L."/>
            <person name="Wang Z.W."/>
            <person name="Zhao X."/>
            <person name="Zhong W.Y."/>
            <person name="Peng D.H."/>
            <person name="Ahmad S."/>
            <person name="Lan S."/>
            <person name="Zhang J.S."/>
            <person name="Tsai W.C."/>
            <person name="Van de Peer Y."/>
            <person name="Liu Z.J."/>
        </authorList>
    </citation>
    <scope>NUCLEOTIDE SEQUENCE</scope>
    <source>
        <strain evidence="2">CP</strain>
    </source>
</reference>
<name>A0AAV9CMP9_ACOCL</name>
<dbReference type="AlphaFoldDB" id="A0AAV9CMP9"/>
<dbReference type="InterPro" id="IPR001810">
    <property type="entry name" value="F-box_dom"/>
</dbReference>
<dbReference type="Pfam" id="PF03478">
    <property type="entry name" value="Beta-prop_KIB1-4"/>
    <property type="match status" value="1"/>
</dbReference>
<keyword evidence="3" id="KW-1185">Reference proteome</keyword>
<feature type="domain" description="F-box" evidence="1">
    <location>
        <begin position="8"/>
        <end position="48"/>
    </location>
</feature>
<comment type="caution">
    <text evidence="2">The sequence shown here is derived from an EMBL/GenBank/DDBJ whole genome shotgun (WGS) entry which is preliminary data.</text>
</comment>
<dbReference type="PANTHER" id="PTHR44259">
    <property type="entry name" value="OS07G0183000 PROTEIN-RELATED"/>
    <property type="match status" value="1"/>
</dbReference>
<dbReference type="SUPFAM" id="SSF81383">
    <property type="entry name" value="F-box domain"/>
    <property type="match status" value="1"/>
</dbReference>
<evidence type="ECO:0000313" key="3">
    <source>
        <dbReference type="Proteomes" id="UP001180020"/>
    </source>
</evidence>
<dbReference type="EMBL" id="JAUJYO010000018">
    <property type="protein sequence ID" value="KAK1290301.1"/>
    <property type="molecule type" value="Genomic_DNA"/>
</dbReference>
<dbReference type="Pfam" id="PF00646">
    <property type="entry name" value="F-box"/>
    <property type="match status" value="1"/>
</dbReference>
<accession>A0AAV9CMP9</accession>
<dbReference type="SMART" id="SM00256">
    <property type="entry name" value="FBOX"/>
    <property type="match status" value="1"/>
</dbReference>
<dbReference type="Gene3D" id="1.20.1280.50">
    <property type="match status" value="1"/>
</dbReference>
<reference evidence="2" key="2">
    <citation type="submission" date="2023-06" db="EMBL/GenBank/DDBJ databases">
        <authorList>
            <person name="Ma L."/>
            <person name="Liu K.-W."/>
            <person name="Li Z."/>
            <person name="Hsiao Y.-Y."/>
            <person name="Qi Y."/>
            <person name="Fu T."/>
            <person name="Tang G."/>
            <person name="Zhang D."/>
            <person name="Sun W.-H."/>
            <person name="Liu D.-K."/>
            <person name="Li Y."/>
            <person name="Chen G.-Z."/>
            <person name="Liu X.-D."/>
            <person name="Liao X.-Y."/>
            <person name="Jiang Y.-T."/>
            <person name="Yu X."/>
            <person name="Hao Y."/>
            <person name="Huang J."/>
            <person name="Zhao X.-W."/>
            <person name="Ke S."/>
            <person name="Chen Y.-Y."/>
            <person name="Wu W.-L."/>
            <person name="Hsu J.-L."/>
            <person name="Lin Y.-F."/>
            <person name="Huang M.-D."/>
            <person name="Li C.-Y."/>
            <person name="Huang L."/>
            <person name="Wang Z.-W."/>
            <person name="Zhao X."/>
            <person name="Zhong W.-Y."/>
            <person name="Peng D.-H."/>
            <person name="Ahmad S."/>
            <person name="Lan S."/>
            <person name="Zhang J.-S."/>
            <person name="Tsai W.-C."/>
            <person name="Van De Peer Y."/>
            <person name="Liu Z.-J."/>
        </authorList>
    </citation>
    <scope>NUCLEOTIDE SEQUENCE</scope>
    <source>
        <strain evidence="2">CP</strain>
        <tissue evidence="2">Leaves</tissue>
    </source>
</reference>